<dbReference type="InterPro" id="IPR032244">
    <property type="entry name" value="LapD_MoxY_N"/>
</dbReference>
<dbReference type="Pfam" id="PF16448">
    <property type="entry name" value="LapD_MoxY_N"/>
    <property type="match status" value="1"/>
</dbReference>
<evidence type="ECO:0000313" key="6">
    <source>
        <dbReference type="Proteomes" id="UP000000653"/>
    </source>
</evidence>
<dbReference type="Gene3D" id="6.20.270.20">
    <property type="entry name" value="LapD/MoxY periplasmic domain"/>
    <property type="match status" value="1"/>
</dbReference>
<keyword evidence="1" id="KW-0812">Transmembrane</keyword>
<dbReference type="CDD" id="cd06225">
    <property type="entry name" value="HAMP"/>
    <property type="match status" value="1"/>
</dbReference>
<evidence type="ECO:0000259" key="3">
    <source>
        <dbReference type="PROSITE" id="PS50885"/>
    </source>
</evidence>
<dbReference type="EMBL" id="CP000438">
    <property type="protein sequence ID" value="ABJ10614.1"/>
    <property type="molecule type" value="Genomic_DNA"/>
</dbReference>
<dbReference type="GO" id="GO:0007165">
    <property type="term" value="P:signal transduction"/>
    <property type="evidence" value="ECO:0007669"/>
    <property type="project" value="InterPro"/>
</dbReference>
<evidence type="ECO:0000259" key="4">
    <source>
        <dbReference type="PROSITE" id="PS50887"/>
    </source>
</evidence>
<feature type="domain" description="HAMP" evidence="3">
    <location>
        <begin position="171"/>
        <end position="223"/>
    </location>
</feature>
<evidence type="ECO:0000256" key="1">
    <source>
        <dbReference type="SAM" id="Phobius"/>
    </source>
</evidence>
<organism evidence="5 6">
    <name type="scientific">Pseudomonas aeruginosa (strain UCBPP-PA14)</name>
    <dbReference type="NCBI Taxonomy" id="208963"/>
    <lineage>
        <taxon>Bacteria</taxon>
        <taxon>Pseudomonadati</taxon>
        <taxon>Pseudomonadota</taxon>
        <taxon>Gammaproteobacteria</taxon>
        <taxon>Pseudomonadales</taxon>
        <taxon>Pseudomonadaceae</taxon>
        <taxon>Pseudomonas</taxon>
    </lineage>
</organism>
<feature type="domain" description="EAL" evidence="2">
    <location>
        <begin position="409"/>
        <end position="650"/>
    </location>
</feature>
<dbReference type="InterPro" id="IPR043128">
    <property type="entry name" value="Rev_trsase/Diguanyl_cyclase"/>
</dbReference>
<dbReference type="PANTHER" id="PTHR33121">
    <property type="entry name" value="CYCLIC DI-GMP PHOSPHODIESTERASE PDEF"/>
    <property type="match status" value="1"/>
</dbReference>
<dbReference type="GO" id="GO:0071111">
    <property type="term" value="F:cyclic-guanylate-specific phosphodiesterase activity"/>
    <property type="evidence" value="ECO:0007669"/>
    <property type="project" value="InterPro"/>
</dbReference>
<dbReference type="Gene3D" id="6.10.340.10">
    <property type="match status" value="1"/>
</dbReference>
<dbReference type="NCBIfam" id="TIGR00254">
    <property type="entry name" value="GGDEF"/>
    <property type="match status" value="1"/>
</dbReference>
<dbReference type="InterPro" id="IPR000160">
    <property type="entry name" value="GGDEF_dom"/>
</dbReference>
<evidence type="ECO:0000259" key="2">
    <source>
        <dbReference type="PROSITE" id="PS50883"/>
    </source>
</evidence>
<dbReference type="KEGG" id="pau:PA14_45930"/>
<feature type="transmembrane region" description="Helical" evidence="1">
    <location>
        <begin position="152"/>
        <end position="170"/>
    </location>
</feature>
<dbReference type="PROSITE" id="PS50883">
    <property type="entry name" value="EAL"/>
    <property type="match status" value="1"/>
</dbReference>
<keyword evidence="1" id="KW-0472">Membrane</keyword>
<keyword evidence="1" id="KW-1133">Transmembrane helix</keyword>
<feature type="domain" description="GGDEF" evidence="4">
    <location>
        <begin position="265"/>
        <end position="400"/>
    </location>
</feature>
<dbReference type="CDD" id="cd01949">
    <property type="entry name" value="GGDEF"/>
    <property type="match status" value="1"/>
</dbReference>
<proteinExistence type="predicted"/>
<dbReference type="SMR" id="A0A0H2Z8Y4"/>
<dbReference type="HOGENOM" id="CLU_000445_109_1_6"/>
<dbReference type="InterPro" id="IPR029787">
    <property type="entry name" value="Nucleotide_cyclase"/>
</dbReference>
<dbReference type="InterPro" id="IPR001633">
    <property type="entry name" value="EAL_dom"/>
</dbReference>
<dbReference type="Pfam" id="PF00563">
    <property type="entry name" value="EAL"/>
    <property type="match status" value="1"/>
</dbReference>
<name>A0A0H2Z8Y4_PSEAB</name>
<dbReference type="GO" id="GO:0016020">
    <property type="term" value="C:membrane"/>
    <property type="evidence" value="ECO:0007669"/>
    <property type="project" value="InterPro"/>
</dbReference>
<evidence type="ECO:0000313" key="5">
    <source>
        <dbReference type="EMBL" id="ABJ10614.1"/>
    </source>
</evidence>
<dbReference type="Pfam" id="PF00990">
    <property type="entry name" value="GGDEF"/>
    <property type="match status" value="1"/>
</dbReference>
<dbReference type="PROSITE" id="PS50887">
    <property type="entry name" value="GGDEF"/>
    <property type="match status" value="1"/>
</dbReference>
<reference evidence="5 6" key="1">
    <citation type="journal article" date="2006" name="Genome Biol.">
        <title>Genomic analysis reveals that Pseudomonas aeruginosa virulence is combinatorial.</title>
        <authorList>
            <person name="Lee D.G."/>
            <person name="Urbach J.M."/>
            <person name="Wu G."/>
            <person name="Liberati N.T."/>
            <person name="Feinbaum R.L."/>
            <person name="Miyata S."/>
            <person name="Diggins L.T."/>
            <person name="He J."/>
            <person name="Saucier M."/>
            <person name="Deziel E."/>
            <person name="Friedman L."/>
            <person name="Li L."/>
            <person name="Grills G."/>
            <person name="Montgomery K."/>
            <person name="Kucherlapati R."/>
            <person name="Rahme L.G."/>
            <person name="Ausubel F.M."/>
        </authorList>
    </citation>
    <scope>NUCLEOTIDE SEQUENCE [LARGE SCALE GENOMIC DNA]</scope>
    <source>
        <strain evidence="5 6">UCBPP-PA14</strain>
    </source>
</reference>
<dbReference type="InterPro" id="IPR042461">
    <property type="entry name" value="LapD_MoxY_peri_C"/>
</dbReference>
<dbReference type="SMART" id="SM00267">
    <property type="entry name" value="GGDEF"/>
    <property type="match status" value="1"/>
</dbReference>
<dbReference type="PANTHER" id="PTHR33121:SF23">
    <property type="entry name" value="CYCLIC DI-GMP PHOSPHODIESTERASE PDEB"/>
    <property type="match status" value="1"/>
</dbReference>
<dbReference type="CDD" id="cd01948">
    <property type="entry name" value="EAL"/>
    <property type="match status" value="1"/>
</dbReference>
<protein>
    <recommendedName>
        <fullName evidence="7">EAL domain-containing protein</fullName>
    </recommendedName>
</protein>
<dbReference type="NCBIfam" id="NF045673">
    <property type="entry name" value="c-di-GMPRcptLapD"/>
    <property type="match status" value="1"/>
</dbReference>
<dbReference type="Gene3D" id="3.30.110.200">
    <property type="match status" value="1"/>
</dbReference>
<accession>A0A0H2Z8Y4</accession>
<dbReference type="SMART" id="SM00304">
    <property type="entry name" value="HAMP"/>
    <property type="match status" value="1"/>
</dbReference>
<dbReference type="InterPro" id="IPR050706">
    <property type="entry name" value="Cyclic-di-GMP_PDE-like"/>
</dbReference>
<dbReference type="InterPro" id="IPR003660">
    <property type="entry name" value="HAMP_dom"/>
</dbReference>
<dbReference type="SMART" id="SM00052">
    <property type="entry name" value="EAL"/>
    <property type="match status" value="1"/>
</dbReference>
<gene>
    <name evidence="5" type="ordered locus">PA14_45930</name>
</gene>
<dbReference type="Gene3D" id="3.30.70.270">
    <property type="match status" value="1"/>
</dbReference>
<dbReference type="Pfam" id="PF00672">
    <property type="entry name" value="HAMP"/>
    <property type="match status" value="1"/>
</dbReference>
<dbReference type="AlphaFoldDB" id="A0A0H2Z8Y4"/>
<sequence>MSLLKQLFLAICLFLVVAFSGSFVSSVENSREQLRGQLRSHAQDAATALGLSLTPHVDDPAMVQLMVSSIFDSGYFASIRVIDIKSGKPLVERVQAHAERTVPGWFERLVDLQPQGGDALIMRGWEQAARVEVVSHPQFALARLWDSALGSLYWLLACGAVSLLLGGWLLRRQLRPLDQMVRQAHAISRREFLSLPRLPRTPELRRVVQAMNQMVEKLRTLFAEEAARSDKLRAQAYQDSLTGLPNRRLFDARLNEQLGAGEHEHAGQLLLLRLNDLNGLNQRLGGQRTDELIQAVARLLVDSCGQQGRADWLLARSRGGEFAVLAPGCSREQAERLAEELCEGLENLARTGASDLTPVAYLGISAFAEGDSPADLLARADQALAQAESQPAQPWASQDGTALAALNDSQDWHDWIDQALTERRLLLYFQPVVDCLDTQRVLHHKVLARLLDPQATAIAAGRFLPWIERFGWAARLDLAMLEQSLEHLRRHPRPLALSLSAASVRNAQAFAPLLALLKAHPQEARQLTLELDERHLPAAAELERLSQVLRELGCGLGLQHFGGRFSLIGNLTHLGLAYLKLDGCYLHAVDREGDKRLFIEAVYRTTHSIDLPLIAEQVETLGELEVLREMGLRGAMGRLFGSPAPWSGDA</sequence>
<dbReference type="InterPro" id="IPR035919">
    <property type="entry name" value="EAL_sf"/>
</dbReference>
<evidence type="ECO:0008006" key="7">
    <source>
        <dbReference type="Google" id="ProtNLM"/>
    </source>
</evidence>
<dbReference type="SUPFAM" id="SSF141868">
    <property type="entry name" value="EAL domain-like"/>
    <property type="match status" value="1"/>
</dbReference>
<dbReference type="RefSeq" id="WP_003083019.1">
    <property type="nucleotide sequence ID" value="NC_008463.1"/>
</dbReference>
<dbReference type="Proteomes" id="UP000000653">
    <property type="component" value="Chromosome"/>
</dbReference>
<dbReference type="BioCyc" id="PAER208963:G1G74-3850-MONOMER"/>
<dbReference type="PROSITE" id="PS50885">
    <property type="entry name" value="HAMP"/>
    <property type="match status" value="1"/>
</dbReference>
<dbReference type="SUPFAM" id="SSF55073">
    <property type="entry name" value="Nucleotide cyclase"/>
    <property type="match status" value="1"/>
</dbReference>
<dbReference type="Gene3D" id="3.20.20.450">
    <property type="entry name" value="EAL domain"/>
    <property type="match status" value="1"/>
</dbReference>